<evidence type="ECO:0000256" key="1">
    <source>
        <dbReference type="SAM" id="MobiDB-lite"/>
    </source>
</evidence>
<dbReference type="Proteomes" id="UP000194360">
    <property type="component" value="Unassembled WGS sequence"/>
</dbReference>
<dbReference type="AlphaFoldDB" id="A0A1Y2N8T2"/>
<dbReference type="OrthoDB" id="4113332at2"/>
<feature type="region of interest" description="Disordered" evidence="1">
    <location>
        <begin position="56"/>
        <end position="85"/>
    </location>
</feature>
<dbReference type="Gene3D" id="4.10.320.10">
    <property type="entry name" value="E3-binding domain"/>
    <property type="match status" value="1"/>
</dbReference>
<dbReference type="InterPro" id="IPR042261">
    <property type="entry name" value="Lsr2-like_dimerization"/>
</dbReference>
<evidence type="ECO:0000313" key="3">
    <source>
        <dbReference type="Proteomes" id="UP000194360"/>
    </source>
</evidence>
<dbReference type="STRING" id="2074.BG845_00933"/>
<keyword evidence="3" id="KW-1185">Reference proteome</keyword>
<protein>
    <submittedName>
        <fullName evidence="2">Lsr2</fullName>
    </submittedName>
</protein>
<evidence type="ECO:0000313" key="2">
    <source>
        <dbReference type="EMBL" id="OSY43328.1"/>
    </source>
</evidence>
<gene>
    <name evidence="2" type="ORF">BG845_00933</name>
</gene>
<organism evidence="2 3">
    <name type="scientific">Pseudonocardia autotrophica</name>
    <name type="common">Amycolata autotrophica</name>
    <name type="synonym">Nocardia autotrophica</name>
    <dbReference type="NCBI Taxonomy" id="2074"/>
    <lineage>
        <taxon>Bacteria</taxon>
        <taxon>Bacillati</taxon>
        <taxon>Actinomycetota</taxon>
        <taxon>Actinomycetes</taxon>
        <taxon>Pseudonocardiales</taxon>
        <taxon>Pseudonocardiaceae</taxon>
        <taxon>Pseudonocardia</taxon>
    </lineage>
</organism>
<dbReference type="RefSeq" id="WP_085911222.1">
    <property type="nucleotide sequence ID" value="NZ_AP018920.1"/>
</dbReference>
<sequence>MGVREIRYCDLTGTEDGVESHEIHLDQMRIAIDLAAGEYQRLLTVLRPYMDAGRIEASVPDGSSVAGARRNEPRRRTTSGLTAEQRQELRQWAEENEIEVPSNNRFSQALVQRWREAHEEPAPASQE</sequence>
<proteinExistence type="predicted"/>
<reference evidence="2 3" key="1">
    <citation type="submission" date="2016-09" db="EMBL/GenBank/DDBJ databases">
        <title>Pseudonocardia autotrophica DSM535, a candidate organism with high potential of specific P450 cytochromes.</title>
        <authorList>
            <person name="Grumaz C."/>
            <person name="Vainshtein Y."/>
            <person name="Kirstahler P."/>
            <person name="Sohn K."/>
        </authorList>
    </citation>
    <scope>NUCLEOTIDE SEQUENCE [LARGE SCALE GENOMIC DNA]</scope>
    <source>
        <strain evidence="2 3">DSM 535</strain>
    </source>
</reference>
<dbReference type="Gene3D" id="3.30.60.230">
    <property type="entry name" value="Lsr2, dimerization domain"/>
    <property type="match status" value="1"/>
</dbReference>
<dbReference type="EMBL" id="MIGB01000003">
    <property type="protein sequence ID" value="OSY43328.1"/>
    <property type="molecule type" value="Genomic_DNA"/>
</dbReference>
<comment type="caution">
    <text evidence="2">The sequence shown here is derived from an EMBL/GenBank/DDBJ whole genome shotgun (WGS) entry which is preliminary data.</text>
</comment>
<dbReference type="GO" id="GO:0016746">
    <property type="term" value="F:acyltransferase activity"/>
    <property type="evidence" value="ECO:0007669"/>
    <property type="project" value="InterPro"/>
</dbReference>
<dbReference type="InterPro" id="IPR036625">
    <property type="entry name" value="E3-bd_dom_sf"/>
</dbReference>
<accession>A0A1Y2N8T2</accession>
<name>A0A1Y2N8T2_PSEAH</name>